<name>A0A7Z0QR34_9GAMM</name>
<dbReference type="AlphaFoldDB" id="A0A7Z0QR34"/>
<evidence type="ECO:0000313" key="4">
    <source>
        <dbReference type="Proteomes" id="UP000589896"/>
    </source>
</evidence>
<feature type="signal peptide" evidence="2">
    <location>
        <begin position="1"/>
        <end position="19"/>
    </location>
</feature>
<evidence type="ECO:0000313" key="3">
    <source>
        <dbReference type="EMBL" id="NYZ62205.1"/>
    </source>
</evidence>
<dbReference type="EMBL" id="JACCJZ010000013">
    <property type="protein sequence ID" value="NYZ62205.1"/>
    <property type="molecule type" value="Genomic_DNA"/>
</dbReference>
<dbReference type="RefSeq" id="WP_180544436.1">
    <property type="nucleotide sequence ID" value="NZ_JACCJZ010000013.1"/>
</dbReference>
<evidence type="ECO:0000256" key="1">
    <source>
        <dbReference type="SAM" id="MobiDB-lite"/>
    </source>
</evidence>
<reference evidence="3 4" key="1">
    <citation type="submission" date="2020-07" db="EMBL/GenBank/DDBJ databases">
        <title>isolation of Luteimonas sp. SJ-16.</title>
        <authorList>
            <person name="Huang X.-X."/>
            <person name="Xu L."/>
            <person name="Sun J.-Q."/>
        </authorList>
    </citation>
    <scope>NUCLEOTIDE SEQUENCE [LARGE SCALE GENOMIC DNA]</scope>
    <source>
        <strain evidence="3 4">SJ-16</strain>
    </source>
</reference>
<gene>
    <name evidence="3" type="ORF">H0E82_05445</name>
</gene>
<dbReference type="Proteomes" id="UP000589896">
    <property type="component" value="Unassembled WGS sequence"/>
</dbReference>
<keyword evidence="2" id="KW-0732">Signal</keyword>
<accession>A0A7Z0QR34</accession>
<organism evidence="3 4">
    <name type="scientific">Luteimonas deserti</name>
    <dbReference type="NCBI Taxonomy" id="2752306"/>
    <lineage>
        <taxon>Bacteria</taxon>
        <taxon>Pseudomonadati</taxon>
        <taxon>Pseudomonadota</taxon>
        <taxon>Gammaproteobacteria</taxon>
        <taxon>Lysobacterales</taxon>
        <taxon>Lysobacteraceae</taxon>
        <taxon>Luteimonas</taxon>
    </lineage>
</organism>
<feature type="region of interest" description="Disordered" evidence="1">
    <location>
        <begin position="28"/>
        <end position="60"/>
    </location>
</feature>
<proteinExistence type="predicted"/>
<keyword evidence="4" id="KW-1185">Reference proteome</keyword>
<evidence type="ECO:0008006" key="5">
    <source>
        <dbReference type="Google" id="ProtNLM"/>
    </source>
</evidence>
<sequence length="215" mass="22237">MKSSIACAAVLALSLSACAERSADPVAAQGADPGASVLDADPAAPPPMETPAGPQAEGVGTNVPRVVADVITFEGFGPAAFGSDPEQVRIAWGNDLGDARPSEPGGCYYLTPHPIGTAGYSIAFMIEGERFVRVDVRNAGYAAPGGGRVGMPRAEVEQLYAGRVEALAHKYVDGAHYLRVADSDTALVFETDTAGQVTEWRVGTPPQVDYVEGCS</sequence>
<evidence type="ECO:0000256" key="2">
    <source>
        <dbReference type="SAM" id="SignalP"/>
    </source>
</evidence>
<dbReference type="PROSITE" id="PS51257">
    <property type="entry name" value="PROKAR_LIPOPROTEIN"/>
    <property type="match status" value="1"/>
</dbReference>
<comment type="caution">
    <text evidence="3">The sequence shown here is derived from an EMBL/GenBank/DDBJ whole genome shotgun (WGS) entry which is preliminary data.</text>
</comment>
<feature type="chain" id="PRO_5030879667" description="Lectin" evidence="2">
    <location>
        <begin position="20"/>
        <end position="215"/>
    </location>
</feature>
<protein>
    <recommendedName>
        <fullName evidence="5">Lectin</fullName>
    </recommendedName>
</protein>